<sequence>PLILQEEEESRILAQVAQVLARCAVDFEKGLIVSDCDAGCAGSWRVALLKYQK</sequence>
<dbReference type="EMBL" id="LXQA011125622">
    <property type="protein sequence ID" value="MCI85873.1"/>
    <property type="molecule type" value="Genomic_DNA"/>
</dbReference>
<dbReference type="AlphaFoldDB" id="A0A392VEK5"/>
<name>A0A392VEK5_9FABA</name>
<reference evidence="1 2" key="1">
    <citation type="journal article" date="2018" name="Front. Plant Sci.">
        <title>Red Clover (Trifolium pratense) and Zigzag Clover (T. medium) - A Picture of Genomic Similarities and Differences.</title>
        <authorList>
            <person name="Dluhosova J."/>
            <person name="Istvanek J."/>
            <person name="Nedelnik J."/>
            <person name="Repkova J."/>
        </authorList>
    </citation>
    <scope>NUCLEOTIDE SEQUENCE [LARGE SCALE GENOMIC DNA]</scope>
    <source>
        <strain evidence="2">cv. 10/8</strain>
        <tissue evidence="1">Leaf</tissue>
    </source>
</reference>
<keyword evidence="2" id="KW-1185">Reference proteome</keyword>
<feature type="non-terminal residue" evidence="1">
    <location>
        <position position="1"/>
    </location>
</feature>
<evidence type="ECO:0000313" key="1">
    <source>
        <dbReference type="EMBL" id="MCI85873.1"/>
    </source>
</evidence>
<accession>A0A392VEK5</accession>
<organism evidence="1 2">
    <name type="scientific">Trifolium medium</name>
    <dbReference type="NCBI Taxonomy" id="97028"/>
    <lineage>
        <taxon>Eukaryota</taxon>
        <taxon>Viridiplantae</taxon>
        <taxon>Streptophyta</taxon>
        <taxon>Embryophyta</taxon>
        <taxon>Tracheophyta</taxon>
        <taxon>Spermatophyta</taxon>
        <taxon>Magnoliopsida</taxon>
        <taxon>eudicotyledons</taxon>
        <taxon>Gunneridae</taxon>
        <taxon>Pentapetalae</taxon>
        <taxon>rosids</taxon>
        <taxon>fabids</taxon>
        <taxon>Fabales</taxon>
        <taxon>Fabaceae</taxon>
        <taxon>Papilionoideae</taxon>
        <taxon>50 kb inversion clade</taxon>
        <taxon>NPAAA clade</taxon>
        <taxon>Hologalegina</taxon>
        <taxon>IRL clade</taxon>
        <taxon>Trifolieae</taxon>
        <taxon>Trifolium</taxon>
    </lineage>
</organism>
<proteinExistence type="predicted"/>
<dbReference type="Proteomes" id="UP000265520">
    <property type="component" value="Unassembled WGS sequence"/>
</dbReference>
<comment type="caution">
    <text evidence="1">The sequence shown here is derived from an EMBL/GenBank/DDBJ whole genome shotgun (WGS) entry which is preliminary data.</text>
</comment>
<evidence type="ECO:0000313" key="2">
    <source>
        <dbReference type="Proteomes" id="UP000265520"/>
    </source>
</evidence>
<protein>
    <submittedName>
        <fullName evidence="1">Uncharacterized protein</fullName>
    </submittedName>
</protein>